<evidence type="ECO:0000256" key="1">
    <source>
        <dbReference type="SAM" id="MobiDB-lite"/>
    </source>
</evidence>
<feature type="transmembrane region" description="Helical" evidence="2">
    <location>
        <begin position="12"/>
        <end position="34"/>
    </location>
</feature>
<dbReference type="Proteomes" id="UP000663203">
    <property type="component" value="Chromosome"/>
</dbReference>
<name>A0A8A2VB03_9EURY</name>
<dbReference type="GeneID" id="63188614"/>
<protein>
    <submittedName>
        <fullName evidence="3">Uncharacterized protein</fullName>
    </submittedName>
</protein>
<dbReference type="AlphaFoldDB" id="A0A8A2VB03"/>
<dbReference type="EMBL" id="CP071462">
    <property type="protein sequence ID" value="QSW98661.1"/>
    <property type="molecule type" value="Genomic_DNA"/>
</dbReference>
<organism evidence="3 4">
    <name type="scientific">Haloterrigena alkaliphila</name>
    <dbReference type="NCBI Taxonomy" id="2816475"/>
    <lineage>
        <taxon>Archaea</taxon>
        <taxon>Methanobacteriati</taxon>
        <taxon>Methanobacteriota</taxon>
        <taxon>Stenosarchaea group</taxon>
        <taxon>Halobacteria</taxon>
        <taxon>Halobacteriales</taxon>
        <taxon>Natrialbaceae</taxon>
        <taxon>Haloterrigena</taxon>
    </lineage>
</organism>
<evidence type="ECO:0000256" key="2">
    <source>
        <dbReference type="SAM" id="Phobius"/>
    </source>
</evidence>
<dbReference type="RefSeq" id="WP_207288270.1">
    <property type="nucleotide sequence ID" value="NZ_CP071462.1"/>
</dbReference>
<sequence length="71" mass="7116">MLGGTNASLEALGAQAAILGASLVQLVVGCAVLVGSVYTLTRVVESGDETPDDTDAREGDIDLEALDPSAL</sequence>
<keyword evidence="2" id="KW-1133">Transmembrane helix</keyword>
<gene>
    <name evidence="3" type="ORF">J0X25_14875</name>
</gene>
<evidence type="ECO:0000313" key="3">
    <source>
        <dbReference type="EMBL" id="QSW98661.1"/>
    </source>
</evidence>
<reference evidence="3 4" key="1">
    <citation type="submission" date="2021-03" db="EMBL/GenBank/DDBJ databases">
        <title>Haloterrigena longa sp. nov. and Haloterrigena limicola sp. nov., extremely halophilic archaea isolated from a salt lake.</title>
        <authorList>
            <person name="Henglin C."/>
        </authorList>
    </citation>
    <scope>NUCLEOTIDE SEQUENCE [LARGE SCALE GENOMIC DNA]</scope>
    <source>
        <strain evidence="3 4">KZCA68</strain>
    </source>
</reference>
<keyword evidence="4" id="KW-1185">Reference proteome</keyword>
<feature type="region of interest" description="Disordered" evidence="1">
    <location>
        <begin position="46"/>
        <end position="71"/>
    </location>
</feature>
<keyword evidence="2" id="KW-0472">Membrane</keyword>
<keyword evidence="2" id="KW-0812">Transmembrane</keyword>
<evidence type="ECO:0000313" key="4">
    <source>
        <dbReference type="Proteomes" id="UP000663203"/>
    </source>
</evidence>
<dbReference type="KEGG" id="hakz:J0X25_14875"/>
<proteinExistence type="predicted"/>
<accession>A0A8A2VB03</accession>